<keyword evidence="1" id="KW-0472">Membrane</keyword>
<evidence type="ECO:0008006" key="4">
    <source>
        <dbReference type="Google" id="ProtNLM"/>
    </source>
</evidence>
<name>A0AAN5CVD7_9BILA</name>
<feature type="transmembrane region" description="Helical" evidence="1">
    <location>
        <begin position="39"/>
        <end position="57"/>
    </location>
</feature>
<gene>
    <name evidence="2" type="ORF">PMAYCL1PPCAC_21783</name>
</gene>
<evidence type="ECO:0000256" key="1">
    <source>
        <dbReference type="SAM" id="Phobius"/>
    </source>
</evidence>
<sequence>MKIKIYGYKPVDQPTAEALAPQFKRQPTLRSNWKACRDIFVILLGFLVFGSVVFIMATKCFPICDDGSTSSDASFQSEAILGDGEGENIAVDPASFEEFDEDYFEHIKKVLREQRKQELALAKEGACDKTKSCLANYYSVWEIDASKTLPPYVDYFHKLQDNFEHIHEFAIDLICVAQDELDSCMGGDIDLDVCLTVNGYSEMFGIGKNDAREYAADLRVRTFECKNQIFLKENFGCLYPTTQKRKDDLDVCSAELRKAIEEKREPCESMDEYISCSRKIFVFECGNKVSGFVCRLIQTAIGFNYPACSSSFQTCE</sequence>
<dbReference type="EMBL" id="BTRK01000005">
    <property type="protein sequence ID" value="GMR51588.1"/>
    <property type="molecule type" value="Genomic_DNA"/>
</dbReference>
<dbReference type="PANTHER" id="PTHR35014:SF1">
    <property type="entry name" value="INFECTION RESPONSE PROTEIN"/>
    <property type="match status" value="1"/>
</dbReference>
<evidence type="ECO:0000313" key="3">
    <source>
        <dbReference type="Proteomes" id="UP001328107"/>
    </source>
</evidence>
<reference evidence="3" key="1">
    <citation type="submission" date="2022-10" db="EMBL/GenBank/DDBJ databases">
        <title>Genome assembly of Pristionchus species.</title>
        <authorList>
            <person name="Yoshida K."/>
            <person name="Sommer R.J."/>
        </authorList>
    </citation>
    <scope>NUCLEOTIDE SEQUENCE [LARGE SCALE GENOMIC DNA]</scope>
    <source>
        <strain evidence="3">RS5460</strain>
    </source>
</reference>
<comment type="caution">
    <text evidence="2">The sequence shown here is derived from an EMBL/GenBank/DDBJ whole genome shotgun (WGS) entry which is preliminary data.</text>
</comment>
<keyword evidence="3" id="KW-1185">Reference proteome</keyword>
<keyword evidence="1" id="KW-1133">Transmembrane helix</keyword>
<dbReference type="PANTHER" id="PTHR35014">
    <property type="entry name" value="INFECTION RESPONSE PROTEIN-RELATED"/>
    <property type="match status" value="1"/>
</dbReference>
<organism evidence="2 3">
    <name type="scientific">Pristionchus mayeri</name>
    <dbReference type="NCBI Taxonomy" id="1317129"/>
    <lineage>
        <taxon>Eukaryota</taxon>
        <taxon>Metazoa</taxon>
        <taxon>Ecdysozoa</taxon>
        <taxon>Nematoda</taxon>
        <taxon>Chromadorea</taxon>
        <taxon>Rhabditida</taxon>
        <taxon>Rhabditina</taxon>
        <taxon>Diplogasteromorpha</taxon>
        <taxon>Diplogasteroidea</taxon>
        <taxon>Neodiplogasteridae</taxon>
        <taxon>Pristionchus</taxon>
    </lineage>
</organism>
<dbReference type="Proteomes" id="UP001328107">
    <property type="component" value="Unassembled WGS sequence"/>
</dbReference>
<keyword evidence="1" id="KW-0812">Transmembrane</keyword>
<evidence type="ECO:0000313" key="2">
    <source>
        <dbReference type="EMBL" id="GMR51588.1"/>
    </source>
</evidence>
<proteinExistence type="predicted"/>
<protein>
    <recommendedName>
        <fullName evidence="4">DUF19 domain-containing protein</fullName>
    </recommendedName>
</protein>
<accession>A0AAN5CVD7</accession>
<dbReference type="AlphaFoldDB" id="A0AAN5CVD7"/>